<dbReference type="Gene3D" id="3.40.50.10600">
    <property type="entry name" value="SpoIIaa-like domains"/>
    <property type="match status" value="2"/>
</dbReference>
<dbReference type="InterPro" id="IPR021866">
    <property type="entry name" value="SpoIIAA-like"/>
</dbReference>
<proteinExistence type="predicted"/>
<evidence type="ECO:0000313" key="1">
    <source>
        <dbReference type="EMBL" id="KEO89391.1"/>
    </source>
</evidence>
<evidence type="ECO:0000313" key="2">
    <source>
        <dbReference type="Proteomes" id="UP000027647"/>
    </source>
</evidence>
<dbReference type="InterPro" id="IPR038396">
    <property type="entry name" value="SpoIIAA-like_sf"/>
</dbReference>
<organism evidence="1 2">
    <name type="scientific">Erythrobacter longus</name>
    <dbReference type="NCBI Taxonomy" id="1044"/>
    <lineage>
        <taxon>Bacteria</taxon>
        <taxon>Pseudomonadati</taxon>
        <taxon>Pseudomonadota</taxon>
        <taxon>Alphaproteobacteria</taxon>
        <taxon>Sphingomonadales</taxon>
        <taxon>Erythrobacteraceae</taxon>
        <taxon>Erythrobacter/Porphyrobacter group</taxon>
        <taxon>Erythrobacter</taxon>
    </lineage>
</organism>
<comment type="caution">
    <text evidence="1">The sequence shown here is derived from an EMBL/GenBank/DDBJ whole genome shotgun (WGS) entry which is preliminary data.</text>
</comment>
<dbReference type="EMBL" id="JMIW01000005">
    <property type="protein sequence ID" value="KEO89391.1"/>
    <property type="molecule type" value="Genomic_DNA"/>
</dbReference>
<accession>A0A074M423</accession>
<evidence type="ECO:0008006" key="3">
    <source>
        <dbReference type="Google" id="ProtNLM"/>
    </source>
</evidence>
<dbReference type="Pfam" id="PF11964">
    <property type="entry name" value="SpoIIAA-like"/>
    <property type="match status" value="2"/>
</dbReference>
<gene>
    <name evidence="1" type="ORF">EH31_12150</name>
</gene>
<sequence length="255" mass="28314">MINIESLSPKAVRITSIAEFCQADVETLVDFVQGHYDNGGGGNLLIDATALTGFTFSAVTIELAHMPLFVKWLYSLDRIAIISDEDWIRTAARLESMLLPGVTYQVYDDDEKDAALAWVLGEEDAPHKGAFRELDLGRSDVAAFEVVGRLDGPESTRGLAMVEERLSDPQCTKLMMVIRHWHGFEAELLFSRHLLASKLKLIDTIDRYAIVGGPSWVGGVAETMGMLIRPEIKAFELDEQDEALEWLSETVVEAI</sequence>
<dbReference type="RefSeq" id="WP_034960529.1">
    <property type="nucleotide sequence ID" value="NZ_JMIW01000005.1"/>
</dbReference>
<dbReference type="AlphaFoldDB" id="A0A074M423"/>
<dbReference type="OrthoDB" id="7619266at2"/>
<name>A0A074M423_ERYLO</name>
<dbReference type="STRING" id="1044.EH31_12150"/>
<dbReference type="InterPro" id="IPR036513">
    <property type="entry name" value="STAS_dom_sf"/>
</dbReference>
<dbReference type="SUPFAM" id="SSF52091">
    <property type="entry name" value="SpoIIaa-like"/>
    <property type="match status" value="2"/>
</dbReference>
<keyword evidence="2" id="KW-1185">Reference proteome</keyword>
<protein>
    <recommendedName>
        <fullName evidence="3">STAS/SEC14 domain-containing protein</fullName>
    </recommendedName>
</protein>
<dbReference type="eggNOG" id="ENOG50310UP">
    <property type="taxonomic scope" value="Bacteria"/>
</dbReference>
<dbReference type="Proteomes" id="UP000027647">
    <property type="component" value="Unassembled WGS sequence"/>
</dbReference>
<reference evidence="1 2" key="1">
    <citation type="submission" date="2014-04" db="EMBL/GenBank/DDBJ databases">
        <title>A comprehensive comparison of genomes of Erythrobacter spp. strains.</title>
        <authorList>
            <person name="Zheng Q."/>
        </authorList>
    </citation>
    <scope>NUCLEOTIDE SEQUENCE [LARGE SCALE GENOMIC DNA]</scope>
    <source>
        <strain evidence="1 2">DSM 6997</strain>
    </source>
</reference>